<accession>M3ASC5</accession>
<protein>
    <submittedName>
        <fullName evidence="1">Uncharacterized protein</fullName>
    </submittedName>
</protein>
<dbReference type="RefSeq" id="XP_007929352.1">
    <property type="nucleotide sequence ID" value="XM_007931161.1"/>
</dbReference>
<keyword evidence="2" id="KW-1185">Reference proteome</keyword>
<gene>
    <name evidence="1" type="ORF">MYCFIDRAFT_177353</name>
</gene>
<name>M3ASC5_PSEFD</name>
<dbReference type="KEGG" id="pfj:MYCFIDRAFT_177353"/>
<organism evidence="1 2">
    <name type="scientific">Pseudocercospora fijiensis (strain CIRAD86)</name>
    <name type="common">Black leaf streak disease fungus</name>
    <name type="synonym">Mycosphaerella fijiensis</name>
    <dbReference type="NCBI Taxonomy" id="383855"/>
    <lineage>
        <taxon>Eukaryota</taxon>
        <taxon>Fungi</taxon>
        <taxon>Dikarya</taxon>
        <taxon>Ascomycota</taxon>
        <taxon>Pezizomycotina</taxon>
        <taxon>Dothideomycetes</taxon>
        <taxon>Dothideomycetidae</taxon>
        <taxon>Mycosphaerellales</taxon>
        <taxon>Mycosphaerellaceae</taxon>
        <taxon>Pseudocercospora</taxon>
    </lineage>
</organism>
<dbReference type="OrthoDB" id="10671527at2759"/>
<dbReference type="GeneID" id="19333725"/>
<dbReference type="Proteomes" id="UP000016932">
    <property type="component" value="Unassembled WGS sequence"/>
</dbReference>
<dbReference type="VEuPathDB" id="FungiDB:MYCFIDRAFT_177353"/>
<dbReference type="EMBL" id="KB446561">
    <property type="protein sequence ID" value="EME80407.1"/>
    <property type="molecule type" value="Genomic_DNA"/>
</dbReference>
<dbReference type="AlphaFoldDB" id="M3ASC5"/>
<dbReference type="HOGENOM" id="CLU_839705_0_0_1"/>
<sequence length="331" mass="37205">MIRRKDDRSAELEQVYDCPSADGDEMRIGICCDLNLRQVLDQSSAVPGQPYRSTTHRTGGVVTNPCSCIPLREEHNSVQRNDESCSDRCHPVIKCVAFPDFCFRVPTVVPGVVLESRFFIRSAAINDYSSSDAVKMCSNQLKHDRQCIGKAFRYFDQYKSRSRDTRLRCVMKQPRCPRWISIERAPRVFNHGCLRPLALPCENQEPNNNGPPLLTGRAANSSVRLLVGSAFRACAVEILERSRNACAIEPRDSISISASCTPDDHEFLTQNFSRWAVGLREDVGRDVGRHSRLRYHSGRAYIYTLIGPIAVAGRLTWSVCPGVRVHHVPDA</sequence>
<reference evidence="1 2" key="1">
    <citation type="journal article" date="2012" name="PLoS Pathog.">
        <title>Diverse lifestyles and strategies of plant pathogenesis encoded in the genomes of eighteen Dothideomycetes fungi.</title>
        <authorList>
            <person name="Ohm R.A."/>
            <person name="Feau N."/>
            <person name="Henrissat B."/>
            <person name="Schoch C.L."/>
            <person name="Horwitz B.A."/>
            <person name="Barry K.W."/>
            <person name="Condon B.J."/>
            <person name="Copeland A.C."/>
            <person name="Dhillon B."/>
            <person name="Glaser F."/>
            <person name="Hesse C.N."/>
            <person name="Kosti I."/>
            <person name="LaButti K."/>
            <person name="Lindquist E.A."/>
            <person name="Lucas S."/>
            <person name="Salamov A.A."/>
            <person name="Bradshaw R.E."/>
            <person name="Ciuffetti L."/>
            <person name="Hamelin R.C."/>
            <person name="Kema G.H.J."/>
            <person name="Lawrence C."/>
            <person name="Scott J.A."/>
            <person name="Spatafora J.W."/>
            <person name="Turgeon B.G."/>
            <person name="de Wit P.J.G.M."/>
            <person name="Zhong S."/>
            <person name="Goodwin S.B."/>
            <person name="Grigoriev I.V."/>
        </authorList>
    </citation>
    <scope>NUCLEOTIDE SEQUENCE [LARGE SCALE GENOMIC DNA]</scope>
    <source>
        <strain evidence="1 2">CIRAD86</strain>
    </source>
</reference>
<evidence type="ECO:0000313" key="1">
    <source>
        <dbReference type="EMBL" id="EME80407.1"/>
    </source>
</evidence>
<evidence type="ECO:0000313" key="2">
    <source>
        <dbReference type="Proteomes" id="UP000016932"/>
    </source>
</evidence>
<proteinExistence type="predicted"/>